<name>A0A7W8N3J9_9BACT</name>
<comment type="caution">
    <text evidence="2">The sequence shown here is derived from an EMBL/GenBank/DDBJ whole genome shotgun (WGS) entry which is preliminary data.</text>
</comment>
<feature type="compositionally biased region" description="Basic and acidic residues" evidence="1">
    <location>
        <begin position="1"/>
        <end position="17"/>
    </location>
</feature>
<accession>A0A7W8N3J9</accession>
<gene>
    <name evidence="2" type="ORF">HDF10_000566</name>
</gene>
<feature type="region of interest" description="Disordered" evidence="1">
    <location>
        <begin position="1"/>
        <end position="49"/>
    </location>
</feature>
<proteinExistence type="predicted"/>
<evidence type="ECO:0000313" key="2">
    <source>
        <dbReference type="EMBL" id="MBB5342616.1"/>
    </source>
</evidence>
<protein>
    <submittedName>
        <fullName evidence="2">Uncharacterized protein</fullName>
    </submittedName>
</protein>
<evidence type="ECO:0000256" key="1">
    <source>
        <dbReference type="SAM" id="MobiDB-lite"/>
    </source>
</evidence>
<feature type="compositionally biased region" description="Acidic residues" evidence="1">
    <location>
        <begin position="30"/>
        <end position="45"/>
    </location>
</feature>
<sequence>MADARDRGHEDDGKESTDVDDQQLFLEGPGECEQEDDDEEEEDVAADLGSGFFLVGGEVVGGGVGQPGSPMVLTLRCR</sequence>
<dbReference type="AlphaFoldDB" id="A0A7W8N3J9"/>
<reference evidence="2 3" key="1">
    <citation type="submission" date="2020-08" db="EMBL/GenBank/DDBJ databases">
        <title>Genomic Encyclopedia of Type Strains, Phase IV (KMG-V): Genome sequencing to study the core and pangenomes of soil and plant-associated prokaryotes.</title>
        <authorList>
            <person name="Whitman W."/>
        </authorList>
    </citation>
    <scope>NUCLEOTIDE SEQUENCE [LARGE SCALE GENOMIC DNA]</scope>
    <source>
        <strain evidence="2 3">M8US30</strain>
    </source>
</reference>
<dbReference type="EMBL" id="JACHDZ010000001">
    <property type="protein sequence ID" value="MBB5342616.1"/>
    <property type="molecule type" value="Genomic_DNA"/>
</dbReference>
<organism evidence="2 3">
    <name type="scientific">Tunturiibacter lichenicola</name>
    <dbReference type="NCBI Taxonomy" id="2051959"/>
    <lineage>
        <taxon>Bacteria</taxon>
        <taxon>Pseudomonadati</taxon>
        <taxon>Acidobacteriota</taxon>
        <taxon>Terriglobia</taxon>
        <taxon>Terriglobales</taxon>
        <taxon>Acidobacteriaceae</taxon>
        <taxon>Tunturiibacter</taxon>
    </lineage>
</organism>
<evidence type="ECO:0000313" key="3">
    <source>
        <dbReference type="Proteomes" id="UP000569092"/>
    </source>
</evidence>
<dbReference type="Proteomes" id="UP000569092">
    <property type="component" value="Unassembled WGS sequence"/>
</dbReference>